<dbReference type="GO" id="GO:0050897">
    <property type="term" value="F:cobalt ion binding"/>
    <property type="evidence" value="ECO:0007669"/>
    <property type="project" value="InterPro"/>
</dbReference>
<comment type="similarity">
    <text evidence="4">Belongs to the metallo-dependent hydrolases superfamily. DHOase family. Class I DHOase subfamily.</text>
</comment>
<dbReference type="PROSITE" id="PS00482">
    <property type="entry name" value="DIHYDROOROTASE_1"/>
    <property type="match status" value="1"/>
</dbReference>
<dbReference type="Gene3D" id="3.20.20.140">
    <property type="entry name" value="Metal-dependent hydrolases"/>
    <property type="match status" value="1"/>
</dbReference>
<dbReference type="NCBIfam" id="TIGR03178">
    <property type="entry name" value="allantoinase"/>
    <property type="match status" value="1"/>
</dbReference>
<proteinExistence type="inferred from homology"/>
<dbReference type="Pfam" id="PF01979">
    <property type="entry name" value="Amidohydro_1"/>
    <property type="match status" value="1"/>
</dbReference>
<dbReference type="GO" id="GO:0000256">
    <property type="term" value="P:allantoin catabolic process"/>
    <property type="evidence" value="ECO:0007669"/>
    <property type="project" value="InterPro"/>
</dbReference>
<evidence type="ECO:0000256" key="5">
    <source>
        <dbReference type="ARBA" id="ARBA00010368"/>
    </source>
</evidence>
<dbReference type="InterPro" id="IPR011059">
    <property type="entry name" value="Metal-dep_hydrolase_composite"/>
</dbReference>
<sequence length="444" mass="46934">MNTNAPKVFRARRVITPNGEVAASVVVRDGRIAEIVPFDAPVDATDIVEVSDDAVLLPGLVDSHVHVNEPGRTAWEGFATATRAAAAGGITTLIDMPLNSIPATVDVAALREKRSVADGQCHIDVGFWGGAVGDNLAALPALAEAGVFGFKAFLLPSGVDEFCHLDAAQLEAAVRAVADIDATLIVHAEDPAVIDAAPQPHGPIYADFLASRPTEAETRAVRTLVELAERYDARVHVLHLAAACALPLLAAARARGVRITAETCPHYLTISAEQIPDGATEFKCCPPIRNRVNQQGLWNGLRDNVIDSVVSDHSPSTVELKRAGGGDFGKAWGGIAGLQLGLSAVWTAAPDWAGLTDVVHWMATAPADLVGLNHKGRIAIGADADLCVFAPHEEFVVDAAALQHRNPITAYDGRTLRGVVRSTWLRGEHITGDHPRGRLLQKGV</sequence>
<comment type="similarity">
    <text evidence="5">Belongs to the metallo-dependent hydrolases superfamily. Allantoinase family.</text>
</comment>
<dbReference type="FunFam" id="3.20.20.140:FF:000032">
    <property type="entry name" value="Allantoinase Dal1"/>
    <property type="match status" value="1"/>
</dbReference>
<evidence type="ECO:0000256" key="6">
    <source>
        <dbReference type="ARBA" id="ARBA00011881"/>
    </source>
</evidence>
<evidence type="ECO:0000256" key="3">
    <source>
        <dbReference type="ARBA" id="ARBA00004968"/>
    </source>
</evidence>
<dbReference type="GO" id="GO:0008270">
    <property type="term" value="F:zinc ion binding"/>
    <property type="evidence" value="ECO:0007669"/>
    <property type="project" value="InterPro"/>
</dbReference>
<keyword evidence="14" id="KW-1185">Reference proteome</keyword>
<dbReference type="InterPro" id="IPR002195">
    <property type="entry name" value="Dihydroorotase_CS"/>
</dbReference>
<dbReference type="PANTHER" id="PTHR43668:SF2">
    <property type="entry name" value="ALLANTOINASE"/>
    <property type="match status" value="1"/>
</dbReference>
<gene>
    <name evidence="13" type="ORF">DFR68_102752</name>
</gene>
<dbReference type="InterPro" id="IPR006680">
    <property type="entry name" value="Amidohydro-rel"/>
</dbReference>
<dbReference type="EC" id="3.5.2.5" evidence="7"/>
<keyword evidence="9" id="KW-0479">Metal-binding</keyword>
<dbReference type="AlphaFoldDB" id="A0A370HCG4"/>
<comment type="cofactor">
    <cofactor evidence="1">
        <name>Zn(2+)</name>
        <dbReference type="ChEBI" id="CHEBI:29105"/>
    </cofactor>
</comment>
<evidence type="ECO:0000256" key="9">
    <source>
        <dbReference type="ARBA" id="ARBA00022723"/>
    </source>
</evidence>
<dbReference type="STRING" id="1210089.GCA_001613165_03858"/>
<protein>
    <recommendedName>
        <fullName evidence="7">allantoinase</fullName>
        <ecNumber evidence="7">3.5.2.5</ecNumber>
    </recommendedName>
</protein>
<dbReference type="Proteomes" id="UP000255355">
    <property type="component" value="Unassembled WGS sequence"/>
</dbReference>
<dbReference type="GO" id="GO:0004038">
    <property type="term" value="F:allantoinase activity"/>
    <property type="evidence" value="ECO:0007669"/>
    <property type="project" value="UniProtKB-EC"/>
</dbReference>
<feature type="domain" description="Amidohydrolase-related" evidence="12">
    <location>
        <begin position="55"/>
        <end position="428"/>
    </location>
</feature>
<evidence type="ECO:0000313" key="13">
    <source>
        <dbReference type="EMBL" id="RDI54623.1"/>
    </source>
</evidence>
<dbReference type="SUPFAM" id="SSF51338">
    <property type="entry name" value="Composite domain of metallo-dependent hydrolases"/>
    <property type="match status" value="1"/>
</dbReference>
<dbReference type="EMBL" id="QQAZ01000002">
    <property type="protein sequence ID" value="RDI54623.1"/>
    <property type="molecule type" value="Genomic_DNA"/>
</dbReference>
<dbReference type="SUPFAM" id="SSF51556">
    <property type="entry name" value="Metallo-dependent hydrolases"/>
    <property type="match status" value="1"/>
</dbReference>
<dbReference type="InterPro" id="IPR017593">
    <property type="entry name" value="Allantoinase"/>
</dbReference>
<evidence type="ECO:0000259" key="12">
    <source>
        <dbReference type="Pfam" id="PF01979"/>
    </source>
</evidence>
<evidence type="ECO:0000313" key="14">
    <source>
        <dbReference type="Proteomes" id="UP000255355"/>
    </source>
</evidence>
<keyword evidence="10" id="KW-0378">Hydrolase</keyword>
<comment type="caution">
    <text evidence="13">The sequence shown here is derived from an EMBL/GenBank/DDBJ whole genome shotgun (WGS) entry which is preliminary data.</text>
</comment>
<comment type="pathway">
    <text evidence="3">Nitrogen metabolism; (S)-allantoin degradation; allantoate from (S)-allantoin: step 1/1.</text>
</comment>
<evidence type="ECO:0000256" key="10">
    <source>
        <dbReference type="ARBA" id="ARBA00022801"/>
    </source>
</evidence>
<comment type="function">
    <text evidence="2">Catalyzes the reversible cyclization of carbamoyl aspartate to dihydroorotate.</text>
</comment>
<evidence type="ECO:0000256" key="7">
    <source>
        <dbReference type="ARBA" id="ARBA00012863"/>
    </source>
</evidence>
<keyword evidence="8" id="KW-0659">Purine metabolism</keyword>
<comment type="subunit">
    <text evidence="6">Homotetramer.</text>
</comment>
<accession>A0A370HCG4</accession>
<dbReference type="PANTHER" id="PTHR43668">
    <property type="entry name" value="ALLANTOINASE"/>
    <property type="match status" value="1"/>
</dbReference>
<dbReference type="GO" id="GO:0005737">
    <property type="term" value="C:cytoplasm"/>
    <property type="evidence" value="ECO:0007669"/>
    <property type="project" value="TreeGrafter"/>
</dbReference>
<organism evidence="13 14">
    <name type="scientific">Nocardia mexicana</name>
    <dbReference type="NCBI Taxonomy" id="279262"/>
    <lineage>
        <taxon>Bacteria</taxon>
        <taxon>Bacillati</taxon>
        <taxon>Actinomycetota</taxon>
        <taxon>Actinomycetes</taxon>
        <taxon>Mycobacteriales</taxon>
        <taxon>Nocardiaceae</taxon>
        <taxon>Nocardia</taxon>
    </lineage>
</organism>
<evidence type="ECO:0000256" key="8">
    <source>
        <dbReference type="ARBA" id="ARBA00022631"/>
    </source>
</evidence>
<dbReference type="RefSeq" id="WP_211339340.1">
    <property type="nucleotide sequence ID" value="NZ_QQAZ01000002.1"/>
</dbReference>
<dbReference type="GO" id="GO:0006145">
    <property type="term" value="P:purine nucleobase catabolic process"/>
    <property type="evidence" value="ECO:0007669"/>
    <property type="project" value="TreeGrafter"/>
</dbReference>
<keyword evidence="11" id="KW-0862">Zinc</keyword>
<name>A0A370HCG4_9NOCA</name>
<evidence type="ECO:0000256" key="11">
    <source>
        <dbReference type="ARBA" id="ARBA00022833"/>
    </source>
</evidence>
<evidence type="ECO:0000256" key="1">
    <source>
        <dbReference type="ARBA" id="ARBA00001947"/>
    </source>
</evidence>
<evidence type="ECO:0000256" key="2">
    <source>
        <dbReference type="ARBA" id="ARBA00002368"/>
    </source>
</evidence>
<reference evidence="13 14" key="1">
    <citation type="submission" date="2018-07" db="EMBL/GenBank/DDBJ databases">
        <title>Genomic Encyclopedia of Type Strains, Phase IV (KMG-IV): sequencing the most valuable type-strain genomes for metagenomic binning, comparative biology and taxonomic classification.</title>
        <authorList>
            <person name="Goeker M."/>
        </authorList>
    </citation>
    <scope>NUCLEOTIDE SEQUENCE [LARGE SCALE GENOMIC DNA]</scope>
    <source>
        <strain evidence="13 14">DSM 44952</strain>
    </source>
</reference>
<dbReference type="InterPro" id="IPR050138">
    <property type="entry name" value="DHOase/Allantoinase_Hydrolase"/>
</dbReference>
<evidence type="ECO:0000256" key="4">
    <source>
        <dbReference type="ARBA" id="ARBA00010286"/>
    </source>
</evidence>
<dbReference type="InterPro" id="IPR032466">
    <property type="entry name" value="Metal_Hydrolase"/>
</dbReference>